<feature type="transmembrane region" description="Helical" evidence="7">
    <location>
        <begin position="168"/>
        <end position="188"/>
    </location>
</feature>
<reference evidence="10 11" key="1">
    <citation type="submission" date="2022-10" db="EMBL/GenBank/DDBJ databases">
        <title>Weissella fermenti sp. nov., isolated from fermented cabbage.</title>
        <authorList>
            <person name="Lee J.K."/>
            <person name="Baek J.H."/>
            <person name="Choi D.G."/>
            <person name="Kim J.M."/>
            <person name="Jeon C.O."/>
        </authorList>
    </citation>
    <scope>NUCLEOTIDE SEQUENCE [LARGE SCALE GENOMIC DNA]</scope>
    <source>
        <strain evidence="10 11">KACC 18534</strain>
    </source>
</reference>
<dbReference type="PANTHER" id="PTHR43394">
    <property type="entry name" value="ATP-DEPENDENT PERMEASE MDL1, MITOCHONDRIAL"/>
    <property type="match status" value="1"/>
</dbReference>
<dbReference type="Pfam" id="PF00005">
    <property type="entry name" value="ABC_tran"/>
    <property type="match status" value="1"/>
</dbReference>
<dbReference type="InterPro" id="IPR003593">
    <property type="entry name" value="AAA+_ATPase"/>
</dbReference>
<dbReference type="InterPro" id="IPR036640">
    <property type="entry name" value="ABC1_TM_sf"/>
</dbReference>
<dbReference type="InterPro" id="IPR011527">
    <property type="entry name" value="ABC1_TM_dom"/>
</dbReference>
<evidence type="ECO:0000259" key="9">
    <source>
        <dbReference type="PROSITE" id="PS50929"/>
    </source>
</evidence>
<comment type="caution">
    <text evidence="10">The sequence shown here is derived from an EMBL/GenBank/DDBJ whole genome shotgun (WGS) entry which is preliminary data.</text>
</comment>
<feature type="transmembrane region" description="Helical" evidence="7">
    <location>
        <begin position="61"/>
        <end position="80"/>
    </location>
</feature>
<dbReference type="SUPFAM" id="SSF90123">
    <property type="entry name" value="ABC transporter transmembrane region"/>
    <property type="match status" value="1"/>
</dbReference>
<evidence type="ECO:0000256" key="6">
    <source>
        <dbReference type="ARBA" id="ARBA00023136"/>
    </source>
</evidence>
<feature type="transmembrane region" description="Helical" evidence="7">
    <location>
        <begin position="21"/>
        <end position="49"/>
    </location>
</feature>
<dbReference type="Gene3D" id="3.40.50.300">
    <property type="entry name" value="P-loop containing nucleotide triphosphate hydrolases"/>
    <property type="match status" value="1"/>
</dbReference>
<keyword evidence="4" id="KW-0067">ATP-binding</keyword>
<evidence type="ECO:0000313" key="11">
    <source>
        <dbReference type="Proteomes" id="UP001526225"/>
    </source>
</evidence>
<sequence>MTKYKELIKKDSWVFPYLTKYSGLLALVIFLGFLTVFCGGALMFTSGYLISRSAQRPENILLIYAPIVLTRAFGIGRPSFRYLERLVSHNWVLRIVSNFRKRLYQLVEVGTKSIQAKVQTGQVFNVLANDLFKIENFYLQMLFPTIIGWLIYLAGSFAVGLFSPLTAILLLLVLGLNTILLPLITVLIKGARDFEQKQLEERIYTDLTDAVLGLQDWVLSGRTDELLKKQNRDFNRLNALKEKDNHFDWWRGCVAEIVIAVTAVILIVFANATFGGQTDTVSWIAAFGLVMFPLADSLVSISAGFGEWPRYADSIQRLNKLEEQSTTEATFDAQALPTDYTIQFEHASFGYEADQPVLTDINLTIPAKKHLAILGPSGAGKSTLLKLLLGDETPTSGSVTVGGHVATSYQNERAALIAVLDQQPYLFATSVANNLRLGNLHATDEEIWSALKKVQLDTLVASLPGQLKTPMNEAGKRFSGGERQRFALARILLQDTPIVVLDEPTVGLDPVTELAVLKMIFDVLADKTIIWVTHHLTGIEMTDEVVFIDHQGINLQGTPKHLMDTEPRFAKLLAMDHGDLL</sequence>
<evidence type="ECO:0000256" key="4">
    <source>
        <dbReference type="ARBA" id="ARBA00022840"/>
    </source>
</evidence>
<keyword evidence="11" id="KW-1185">Reference proteome</keyword>
<dbReference type="PROSITE" id="PS50893">
    <property type="entry name" value="ABC_TRANSPORTER_2"/>
    <property type="match status" value="1"/>
</dbReference>
<dbReference type="PANTHER" id="PTHR43394:SF1">
    <property type="entry name" value="ATP-BINDING CASSETTE SUB-FAMILY B MEMBER 10, MITOCHONDRIAL"/>
    <property type="match status" value="1"/>
</dbReference>
<dbReference type="SUPFAM" id="SSF52540">
    <property type="entry name" value="P-loop containing nucleoside triphosphate hydrolases"/>
    <property type="match status" value="1"/>
</dbReference>
<organism evidence="10 11">
    <name type="scientific">Weissella ceti</name>
    <dbReference type="NCBI Taxonomy" id="759620"/>
    <lineage>
        <taxon>Bacteria</taxon>
        <taxon>Bacillati</taxon>
        <taxon>Bacillota</taxon>
        <taxon>Bacilli</taxon>
        <taxon>Lactobacillales</taxon>
        <taxon>Lactobacillaceae</taxon>
        <taxon>Weissella</taxon>
    </lineage>
</organism>
<evidence type="ECO:0000256" key="3">
    <source>
        <dbReference type="ARBA" id="ARBA00022741"/>
    </source>
</evidence>
<protein>
    <submittedName>
        <fullName evidence="10">Thiol reductant ABC exporter subunit CydC</fullName>
    </submittedName>
</protein>
<evidence type="ECO:0000313" key="10">
    <source>
        <dbReference type="EMBL" id="MCW0952620.1"/>
    </source>
</evidence>
<name>A0ABT3E2H9_9LACO</name>
<keyword evidence="2 7" id="KW-0812">Transmembrane</keyword>
<dbReference type="PROSITE" id="PS00211">
    <property type="entry name" value="ABC_TRANSPORTER_1"/>
    <property type="match status" value="1"/>
</dbReference>
<dbReference type="InterPro" id="IPR039421">
    <property type="entry name" value="Type_1_exporter"/>
</dbReference>
<dbReference type="InterPro" id="IPR027417">
    <property type="entry name" value="P-loop_NTPase"/>
</dbReference>
<evidence type="ECO:0000256" key="5">
    <source>
        <dbReference type="ARBA" id="ARBA00022989"/>
    </source>
</evidence>
<dbReference type="RefSeq" id="WP_213409231.1">
    <property type="nucleotide sequence ID" value="NZ_CP074441.1"/>
</dbReference>
<proteinExistence type="predicted"/>
<evidence type="ECO:0000256" key="2">
    <source>
        <dbReference type="ARBA" id="ARBA00022692"/>
    </source>
</evidence>
<keyword evidence="5 7" id="KW-1133">Transmembrane helix</keyword>
<evidence type="ECO:0000259" key="8">
    <source>
        <dbReference type="PROSITE" id="PS50893"/>
    </source>
</evidence>
<dbReference type="Proteomes" id="UP001526225">
    <property type="component" value="Unassembled WGS sequence"/>
</dbReference>
<feature type="transmembrane region" description="Helical" evidence="7">
    <location>
        <begin position="253"/>
        <end position="274"/>
    </location>
</feature>
<feature type="transmembrane region" description="Helical" evidence="7">
    <location>
        <begin position="141"/>
        <end position="162"/>
    </location>
</feature>
<dbReference type="NCBIfam" id="TIGR02868">
    <property type="entry name" value="CydC"/>
    <property type="match status" value="1"/>
</dbReference>
<dbReference type="InterPro" id="IPR014223">
    <property type="entry name" value="ABC_CydC/D"/>
</dbReference>
<dbReference type="EMBL" id="JAOZFE010000001">
    <property type="protein sequence ID" value="MCW0952620.1"/>
    <property type="molecule type" value="Genomic_DNA"/>
</dbReference>
<keyword evidence="6 7" id="KW-0472">Membrane</keyword>
<comment type="subcellular location">
    <subcellularLocation>
        <location evidence="1">Cell membrane</location>
        <topology evidence="1">Multi-pass membrane protein</topology>
    </subcellularLocation>
</comment>
<dbReference type="PROSITE" id="PS50929">
    <property type="entry name" value="ABC_TM1F"/>
    <property type="match status" value="1"/>
</dbReference>
<feature type="transmembrane region" description="Helical" evidence="7">
    <location>
        <begin position="280"/>
        <end position="301"/>
    </location>
</feature>
<accession>A0ABT3E2H9</accession>
<dbReference type="InterPro" id="IPR003439">
    <property type="entry name" value="ABC_transporter-like_ATP-bd"/>
</dbReference>
<evidence type="ECO:0000256" key="7">
    <source>
        <dbReference type="SAM" id="Phobius"/>
    </source>
</evidence>
<evidence type="ECO:0000256" key="1">
    <source>
        <dbReference type="ARBA" id="ARBA00004651"/>
    </source>
</evidence>
<feature type="domain" description="ABC transporter" evidence="8">
    <location>
        <begin position="342"/>
        <end position="575"/>
    </location>
</feature>
<dbReference type="InterPro" id="IPR017871">
    <property type="entry name" value="ABC_transporter-like_CS"/>
</dbReference>
<feature type="domain" description="ABC transmembrane type-1" evidence="9">
    <location>
        <begin position="26"/>
        <end position="310"/>
    </location>
</feature>
<dbReference type="Gene3D" id="1.20.1560.10">
    <property type="entry name" value="ABC transporter type 1, transmembrane domain"/>
    <property type="match status" value="1"/>
</dbReference>
<keyword evidence="3" id="KW-0547">Nucleotide-binding</keyword>
<gene>
    <name evidence="10" type="primary">cydC</name>
    <name evidence="10" type="ORF">OIT44_00830</name>
</gene>
<dbReference type="SMART" id="SM00382">
    <property type="entry name" value="AAA"/>
    <property type="match status" value="1"/>
</dbReference>